<dbReference type="EMBL" id="JAMQOL010000015">
    <property type="protein sequence ID" value="MCM4078438.1"/>
    <property type="molecule type" value="Genomic_DNA"/>
</dbReference>
<keyword evidence="2" id="KW-1133">Transmembrane helix</keyword>
<feature type="region of interest" description="Disordered" evidence="1">
    <location>
        <begin position="112"/>
        <end position="140"/>
    </location>
</feature>
<protein>
    <submittedName>
        <fullName evidence="4">Discoidin domain-containing protein</fullName>
    </submittedName>
</protein>
<comment type="caution">
    <text evidence="4">The sequence shown here is derived from an EMBL/GenBank/DDBJ whole genome shotgun (WGS) entry which is preliminary data.</text>
</comment>
<feature type="compositionally biased region" description="Basic and acidic residues" evidence="1">
    <location>
        <begin position="1"/>
        <end position="23"/>
    </location>
</feature>
<feature type="region of interest" description="Disordered" evidence="1">
    <location>
        <begin position="154"/>
        <end position="173"/>
    </location>
</feature>
<keyword evidence="2" id="KW-0472">Membrane</keyword>
<name>A0ABT0XYY8_9ACTN</name>
<feature type="compositionally biased region" description="Low complexity" evidence="1">
    <location>
        <begin position="112"/>
        <end position="123"/>
    </location>
</feature>
<evidence type="ECO:0000259" key="3">
    <source>
        <dbReference type="PROSITE" id="PS50022"/>
    </source>
</evidence>
<sequence>MEERQRPSRADSLRLTHLPEVRSRNRPAAPPPAPAPPPPPARRRSRKSWWLVSGLAIAVAVAAGLVVAYRATTDATIPDRGVPPVAIPTETVAGSDPAPAYSAAPRSAVAAPASRVPSSSPSVTTKLAPPKVTARANPSRANLALTSTVTASSAEGGAWQAGNATDGDPATRWSSGFAEPQWLRADLGSRRVVNEVTLVWEHAHAVAYRIDVSPNGTQWRTVWSTTAGKGGTVRIDTDGVAARYVRMYGTKRSNQYGFSLFEMEIR</sequence>
<dbReference type="PROSITE" id="PS50022">
    <property type="entry name" value="FA58C_3"/>
    <property type="match status" value="1"/>
</dbReference>
<accession>A0ABT0XYY8</accession>
<dbReference type="Pfam" id="PF00754">
    <property type="entry name" value="F5_F8_type_C"/>
    <property type="match status" value="1"/>
</dbReference>
<evidence type="ECO:0000313" key="4">
    <source>
        <dbReference type="EMBL" id="MCM4078438.1"/>
    </source>
</evidence>
<keyword evidence="2" id="KW-0812">Transmembrane</keyword>
<proteinExistence type="predicted"/>
<feature type="transmembrane region" description="Helical" evidence="2">
    <location>
        <begin position="49"/>
        <end position="69"/>
    </location>
</feature>
<dbReference type="RefSeq" id="WP_251798272.1">
    <property type="nucleotide sequence ID" value="NZ_JAMQOL010000015.1"/>
</dbReference>
<gene>
    <name evidence="4" type="ORF">LXN57_12760</name>
</gene>
<dbReference type="Gene3D" id="2.60.120.260">
    <property type="entry name" value="Galactose-binding domain-like"/>
    <property type="match status" value="1"/>
</dbReference>
<feature type="compositionally biased region" description="Pro residues" evidence="1">
    <location>
        <begin position="28"/>
        <end position="40"/>
    </location>
</feature>
<evidence type="ECO:0000256" key="1">
    <source>
        <dbReference type="SAM" id="MobiDB-lite"/>
    </source>
</evidence>
<feature type="region of interest" description="Disordered" evidence="1">
    <location>
        <begin position="1"/>
        <end position="44"/>
    </location>
</feature>
<dbReference type="InterPro" id="IPR008979">
    <property type="entry name" value="Galactose-bd-like_sf"/>
</dbReference>
<dbReference type="InterPro" id="IPR000421">
    <property type="entry name" value="FA58C"/>
</dbReference>
<dbReference type="Proteomes" id="UP001523216">
    <property type="component" value="Unassembled WGS sequence"/>
</dbReference>
<dbReference type="SUPFAM" id="SSF49785">
    <property type="entry name" value="Galactose-binding domain-like"/>
    <property type="match status" value="1"/>
</dbReference>
<organism evidence="4 5">
    <name type="scientific">Paractinoplanes hotanensis</name>
    <dbReference type="NCBI Taxonomy" id="2906497"/>
    <lineage>
        <taxon>Bacteria</taxon>
        <taxon>Bacillati</taxon>
        <taxon>Actinomycetota</taxon>
        <taxon>Actinomycetes</taxon>
        <taxon>Micromonosporales</taxon>
        <taxon>Micromonosporaceae</taxon>
        <taxon>Paractinoplanes</taxon>
    </lineage>
</organism>
<evidence type="ECO:0000313" key="5">
    <source>
        <dbReference type="Proteomes" id="UP001523216"/>
    </source>
</evidence>
<feature type="domain" description="F5/8 type C" evidence="3">
    <location>
        <begin position="127"/>
        <end position="266"/>
    </location>
</feature>
<evidence type="ECO:0000256" key="2">
    <source>
        <dbReference type="SAM" id="Phobius"/>
    </source>
</evidence>
<reference evidence="4 5" key="1">
    <citation type="submission" date="2022-06" db="EMBL/GenBank/DDBJ databases">
        <title>Actinoplanes abujensis sp. nov., isolated from Nigerian arid soil.</title>
        <authorList>
            <person name="Ding P."/>
        </authorList>
    </citation>
    <scope>NUCLEOTIDE SEQUENCE [LARGE SCALE GENOMIC DNA]</scope>
    <source>
        <strain evidence="5">TRM88002</strain>
    </source>
</reference>
<keyword evidence="5" id="KW-1185">Reference proteome</keyword>